<feature type="transmembrane region" description="Helical" evidence="1">
    <location>
        <begin position="52"/>
        <end position="73"/>
    </location>
</feature>
<reference evidence="2" key="1">
    <citation type="submission" date="2019-08" db="EMBL/GenBank/DDBJ databases">
        <authorList>
            <person name="Kucharzyk K."/>
            <person name="Murdoch R.W."/>
            <person name="Higgins S."/>
            <person name="Loffler F."/>
        </authorList>
    </citation>
    <scope>NUCLEOTIDE SEQUENCE</scope>
</reference>
<dbReference type="AlphaFoldDB" id="A0A645CQ42"/>
<keyword evidence="1" id="KW-0472">Membrane</keyword>
<evidence type="ECO:0000313" key="2">
    <source>
        <dbReference type="EMBL" id="MPM79031.1"/>
    </source>
</evidence>
<protein>
    <submittedName>
        <fullName evidence="2">Uncharacterized protein</fullName>
    </submittedName>
</protein>
<keyword evidence="1" id="KW-1133">Transmembrane helix</keyword>
<gene>
    <name evidence="2" type="ORF">SDC9_126047</name>
</gene>
<dbReference type="EMBL" id="VSSQ01029065">
    <property type="protein sequence ID" value="MPM79031.1"/>
    <property type="molecule type" value="Genomic_DNA"/>
</dbReference>
<feature type="transmembrane region" description="Helical" evidence="1">
    <location>
        <begin position="108"/>
        <end position="128"/>
    </location>
</feature>
<keyword evidence="1" id="KW-0812">Transmembrane</keyword>
<proteinExistence type="predicted"/>
<comment type="caution">
    <text evidence="2">The sequence shown here is derived from an EMBL/GenBank/DDBJ whole genome shotgun (WGS) entry which is preliminary data.</text>
</comment>
<feature type="transmembrane region" description="Helical" evidence="1">
    <location>
        <begin position="9"/>
        <end position="32"/>
    </location>
</feature>
<evidence type="ECO:0000256" key="1">
    <source>
        <dbReference type="SAM" id="Phobius"/>
    </source>
</evidence>
<name>A0A645CQ42_9ZZZZ</name>
<feature type="transmembrane region" description="Helical" evidence="1">
    <location>
        <begin position="80"/>
        <end position="102"/>
    </location>
</feature>
<accession>A0A645CQ42</accession>
<sequence length="132" mass="14724">MNRDKIQRLLLCAGMAGWGISILGVLLPWSAMDAILRNMGAAHPIDDPQLRYWFRMATASWSIIGMFYAAALFRPKKYRNLLPLLALGTLFEGVVLLIHGWSLNLPPLPFYGDVLFGLGLGVGLLLTLRRRS</sequence>
<organism evidence="2">
    <name type="scientific">bioreactor metagenome</name>
    <dbReference type="NCBI Taxonomy" id="1076179"/>
    <lineage>
        <taxon>unclassified sequences</taxon>
        <taxon>metagenomes</taxon>
        <taxon>ecological metagenomes</taxon>
    </lineage>
</organism>